<evidence type="ECO:0000256" key="1">
    <source>
        <dbReference type="SAM" id="MobiDB-lite"/>
    </source>
</evidence>
<keyword evidence="2" id="KW-1133">Transmembrane helix</keyword>
<evidence type="ECO:0000313" key="3">
    <source>
        <dbReference type="EMBL" id="MBB2924089.1"/>
    </source>
</evidence>
<reference evidence="3 4" key="1">
    <citation type="submission" date="2020-08" db="EMBL/GenBank/DDBJ databases">
        <title>The Agave Microbiome: Exploring the role of microbial communities in plant adaptations to desert environments.</title>
        <authorList>
            <person name="Partida-Martinez L.P."/>
        </authorList>
    </citation>
    <scope>NUCLEOTIDE SEQUENCE [LARGE SCALE GENOMIC DNA]</scope>
    <source>
        <strain evidence="3 4">RAS26</strain>
    </source>
</reference>
<keyword evidence="2" id="KW-0812">Transmembrane</keyword>
<accession>A0A7W4UH55</accession>
<dbReference type="AlphaFoldDB" id="A0A7W4UH55"/>
<dbReference type="EMBL" id="JACHVX010000004">
    <property type="protein sequence ID" value="MBB2924089.1"/>
    <property type="molecule type" value="Genomic_DNA"/>
</dbReference>
<protein>
    <submittedName>
        <fullName evidence="3">Uncharacterized protein</fullName>
    </submittedName>
</protein>
<keyword evidence="2" id="KW-0472">Membrane</keyword>
<evidence type="ECO:0000256" key="2">
    <source>
        <dbReference type="SAM" id="Phobius"/>
    </source>
</evidence>
<feature type="region of interest" description="Disordered" evidence="1">
    <location>
        <begin position="1"/>
        <end position="26"/>
    </location>
</feature>
<comment type="caution">
    <text evidence="3">The sequence shown here is derived from an EMBL/GenBank/DDBJ whole genome shotgun (WGS) entry which is preliminary data.</text>
</comment>
<organism evidence="3 4">
    <name type="scientific">Cellulomonas cellasea</name>
    <dbReference type="NCBI Taxonomy" id="43670"/>
    <lineage>
        <taxon>Bacteria</taxon>
        <taxon>Bacillati</taxon>
        <taxon>Actinomycetota</taxon>
        <taxon>Actinomycetes</taxon>
        <taxon>Micrococcales</taxon>
        <taxon>Cellulomonadaceae</taxon>
        <taxon>Cellulomonas</taxon>
    </lineage>
</organism>
<feature type="transmembrane region" description="Helical" evidence="2">
    <location>
        <begin position="31"/>
        <end position="53"/>
    </location>
</feature>
<dbReference type="RefSeq" id="WP_183296877.1">
    <property type="nucleotide sequence ID" value="NZ_JACHVX010000004.1"/>
</dbReference>
<gene>
    <name evidence="3" type="ORF">FHR80_003017</name>
</gene>
<sequence length="181" mass="19013">MNESTRAAHPSGLAEPTTEARDPDAGRGRRALPWVVAAVAVLLGAVAIGLLVVDEASEPRPVAQLTPQGRPDPGSIPADDESAVAWGVTVADFVSYGSYGDLQVWGTTEPEAKRCIAVVVERHISVMSCAAPSLDTIADFDIDPDSVPRAPSGEPAANIRFVLHEDVVDVYLAPNPEGGFY</sequence>
<dbReference type="Proteomes" id="UP000518206">
    <property type="component" value="Unassembled WGS sequence"/>
</dbReference>
<reference evidence="3 4" key="2">
    <citation type="submission" date="2020-08" db="EMBL/GenBank/DDBJ databases">
        <authorList>
            <person name="Partida-Martinez L."/>
            <person name="Huntemann M."/>
            <person name="Clum A."/>
            <person name="Wang J."/>
            <person name="Palaniappan K."/>
            <person name="Ritter S."/>
            <person name="Chen I.-M."/>
            <person name="Stamatis D."/>
            <person name="Reddy T."/>
            <person name="O'Malley R."/>
            <person name="Daum C."/>
            <person name="Shapiro N."/>
            <person name="Ivanova N."/>
            <person name="Kyrpides N."/>
            <person name="Woyke T."/>
        </authorList>
    </citation>
    <scope>NUCLEOTIDE SEQUENCE [LARGE SCALE GENOMIC DNA]</scope>
    <source>
        <strain evidence="3 4">RAS26</strain>
    </source>
</reference>
<proteinExistence type="predicted"/>
<name>A0A7W4UH55_9CELL</name>
<evidence type="ECO:0000313" key="4">
    <source>
        <dbReference type="Proteomes" id="UP000518206"/>
    </source>
</evidence>